<dbReference type="GO" id="GO:0005763">
    <property type="term" value="C:mitochondrial small ribosomal subunit"/>
    <property type="evidence" value="ECO:0007669"/>
    <property type="project" value="TreeGrafter"/>
</dbReference>
<evidence type="ECO:0000313" key="1">
    <source>
        <dbReference type="EMBL" id="KAK8721016.1"/>
    </source>
</evidence>
<dbReference type="AlphaFoldDB" id="A0AAW0VVK9"/>
<dbReference type="PANTHER" id="PTHR13447">
    <property type="entry name" value="MITOCHONDRIAL 28S RIBOSOMAL PROTEIN S28"/>
    <property type="match status" value="1"/>
</dbReference>
<feature type="non-terminal residue" evidence="1">
    <location>
        <position position="1"/>
    </location>
</feature>
<proteinExistence type="predicted"/>
<name>A0AAW0VVK9_CHEQU</name>
<dbReference type="PANTHER" id="PTHR13447:SF2">
    <property type="entry name" value="SMALL RIBOSOMAL SUBUNIT PROTEIN BS1M"/>
    <property type="match status" value="1"/>
</dbReference>
<evidence type="ECO:0008006" key="3">
    <source>
        <dbReference type="Google" id="ProtNLM"/>
    </source>
</evidence>
<dbReference type="Proteomes" id="UP001445076">
    <property type="component" value="Unassembled WGS sequence"/>
</dbReference>
<protein>
    <recommendedName>
        <fullName evidence="3">Mitochondrial ribosomal protein S28</fullName>
    </recommendedName>
</protein>
<accession>A0AAW0VVK9</accession>
<sequence>ATLTMAAVRAQTKFLSTNVLIKPFFSRFCASGSGQEAGEGASQVKKVNQESGQDGSQIKKVEPGGFAKSFIKYTQSSSSKVSEEAPKPSRTFSSLLRNSKLIQLGDPEGKVVEGTVFHVVENDLYIDFGSKFYCVCHRPQRNAQSYVRGARVRLRLHELELSTRFLGSSTDMTLLEADATLLGLIHPPKKTESAKQFGSEQSFVNPFVHQSNICTYTVLYSSVVYVHVCMNSE</sequence>
<dbReference type="InterPro" id="IPR019375">
    <property type="entry name" value="Ribosomal_bS1m"/>
</dbReference>
<gene>
    <name evidence="1" type="ORF">OTU49_012979</name>
</gene>
<dbReference type="Pfam" id="PF10246">
    <property type="entry name" value="MRP-S35"/>
    <property type="match status" value="1"/>
</dbReference>
<dbReference type="EMBL" id="JARKIK010000137">
    <property type="protein sequence ID" value="KAK8721016.1"/>
    <property type="molecule type" value="Genomic_DNA"/>
</dbReference>
<organism evidence="1 2">
    <name type="scientific">Cherax quadricarinatus</name>
    <name type="common">Australian red claw crayfish</name>
    <dbReference type="NCBI Taxonomy" id="27406"/>
    <lineage>
        <taxon>Eukaryota</taxon>
        <taxon>Metazoa</taxon>
        <taxon>Ecdysozoa</taxon>
        <taxon>Arthropoda</taxon>
        <taxon>Crustacea</taxon>
        <taxon>Multicrustacea</taxon>
        <taxon>Malacostraca</taxon>
        <taxon>Eumalacostraca</taxon>
        <taxon>Eucarida</taxon>
        <taxon>Decapoda</taxon>
        <taxon>Pleocyemata</taxon>
        <taxon>Astacidea</taxon>
        <taxon>Parastacoidea</taxon>
        <taxon>Parastacidae</taxon>
        <taxon>Cherax</taxon>
    </lineage>
</organism>
<comment type="caution">
    <text evidence="1">The sequence shown here is derived from an EMBL/GenBank/DDBJ whole genome shotgun (WGS) entry which is preliminary data.</text>
</comment>
<evidence type="ECO:0000313" key="2">
    <source>
        <dbReference type="Proteomes" id="UP001445076"/>
    </source>
</evidence>
<reference evidence="1 2" key="1">
    <citation type="journal article" date="2024" name="BMC Genomics">
        <title>Genome assembly of redclaw crayfish (Cherax quadricarinatus) provides insights into its immune adaptation and hypoxia tolerance.</title>
        <authorList>
            <person name="Liu Z."/>
            <person name="Zheng J."/>
            <person name="Li H."/>
            <person name="Fang K."/>
            <person name="Wang S."/>
            <person name="He J."/>
            <person name="Zhou D."/>
            <person name="Weng S."/>
            <person name="Chi M."/>
            <person name="Gu Z."/>
            <person name="He J."/>
            <person name="Li F."/>
            <person name="Wang M."/>
        </authorList>
    </citation>
    <scope>NUCLEOTIDE SEQUENCE [LARGE SCALE GENOMIC DNA]</scope>
    <source>
        <strain evidence="1">ZL_2023a</strain>
    </source>
</reference>
<keyword evidence="2" id="KW-1185">Reference proteome</keyword>